<dbReference type="GO" id="GO:0000176">
    <property type="term" value="C:nuclear exosome (RNase complex)"/>
    <property type="evidence" value="ECO:0007669"/>
    <property type="project" value="UniProtKB-ARBA"/>
</dbReference>
<dbReference type="CDD" id="cd11368">
    <property type="entry name" value="RNase_PH_RRP45"/>
    <property type="match status" value="1"/>
</dbReference>
<proteinExistence type="inferred from homology"/>
<sequence length="305" mass="33626">MPREVEPSQNEKQFFTKALSENIRIDGRAFDEFRELSLEFGDEYGVADVRLGKTRVLTHITAEVTSPFPDRPFDGLFTITTELSPMTSPSFEVNRPTETELLLSRMLEKTIRRSSALDTESLCLIAGQKVWSIRADVHVLSSDGNLTDAACISIIAALQHFRKPDTSTSGEGVTVYTLAEREPVPLSLLHHPLCVTFSFYPPPAEGNEEGEGEITLLDTTHLEESLRAGSVTISMNRHGEVCQIAKLGGLAVDAVTLLHCTSVALVKVKEISAFIAKRLEQESRRKDVDGKMKTLLSSENARIPG</sequence>
<dbReference type="PANTHER" id="PTHR11097:SF14">
    <property type="entry name" value="EXOSOME COMPLEX COMPONENT RRP45"/>
    <property type="match status" value="1"/>
</dbReference>
<dbReference type="InterPro" id="IPR050590">
    <property type="entry name" value="Exosome_comp_Rrp42_subfam"/>
</dbReference>
<dbReference type="STRING" id="1849047.A0A3D8QDP0"/>
<dbReference type="GO" id="GO:0034475">
    <property type="term" value="P:U4 snRNA 3'-end processing"/>
    <property type="evidence" value="ECO:0007669"/>
    <property type="project" value="TreeGrafter"/>
</dbReference>
<dbReference type="GO" id="GO:0071038">
    <property type="term" value="P:TRAMP-dependent tRNA surveillance pathway"/>
    <property type="evidence" value="ECO:0007669"/>
    <property type="project" value="TreeGrafter"/>
</dbReference>
<feature type="domain" description="Exoribonuclease phosphorolytic" evidence="11">
    <location>
        <begin position="32"/>
        <end position="164"/>
    </location>
</feature>
<evidence type="ECO:0000256" key="3">
    <source>
        <dbReference type="ARBA" id="ARBA00006678"/>
    </source>
</evidence>
<dbReference type="InterPro" id="IPR001247">
    <property type="entry name" value="ExoRNase_PH_dom1"/>
</dbReference>
<dbReference type="GO" id="GO:0034476">
    <property type="term" value="P:U5 snRNA 3'-end processing"/>
    <property type="evidence" value="ECO:0007669"/>
    <property type="project" value="TreeGrafter"/>
</dbReference>
<gene>
    <name evidence="13" type="ORF">BP6252_12825</name>
</gene>
<feature type="domain" description="Exoribonuclease phosphorolytic" evidence="12">
    <location>
        <begin position="215"/>
        <end position="264"/>
    </location>
</feature>
<dbReference type="InterPro" id="IPR020568">
    <property type="entry name" value="Ribosomal_Su5_D2-typ_SF"/>
</dbReference>
<evidence type="ECO:0000259" key="12">
    <source>
        <dbReference type="Pfam" id="PF03725"/>
    </source>
</evidence>
<evidence type="ECO:0000256" key="2">
    <source>
        <dbReference type="ARBA" id="ARBA00004604"/>
    </source>
</evidence>
<evidence type="ECO:0000256" key="10">
    <source>
        <dbReference type="ARBA" id="ARBA00077933"/>
    </source>
</evidence>
<dbReference type="Pfam" id="PF01138">
    <property type="entry name" value="RNase_PH"/>
    <property type="match status" value="1"/>
</dbReference>
<name>A0A3D8QDP0_9HELO</name>
<dbReference type="GO" id="GO:0016075">
    <property type="term" value="P:rRNA catabolic process"/>
    <property type="evidence" value="ECO:0007669"/>
    <property type="project" value="TreeGrafter"/>
</dbReference>
<dbReference type="GO" id="GO:0000177">
    <property type="term" value="C:cytoplasmic exosome (RNase complex)"/>
    <property type="evidence" value="ECO:0007669"/>
    <property type="project" value="TreeGrafter"/>
</dbReference>
<keyword evidence="7" id="KW-0271">Exosome</keyword>
<dbReference type="GO" id="GO:0071035">
    <property type="term" value="P:nuclear polyadenylation-dependent rRNA catabolic process"/>
    <property type="evidence" value="ECO:0007669"/>
    <property type="project" value="TreeGrafter"/>
</dbReference>
<evidence type="ECO:0000259" key="11">
    <source>
        <dbReference type="Pfam" id="PF01138"/>
    </source>
</evidence>
<keyword evidence="8" id="KW-0694">RNA-binding</keyword>
<dbReference type="PANTHER" id="PTHR11097">
    <property type="entry name" value="EXOSOME COMPLEX EXONUCLEASE RIBOSOMAL RNA PROCESSING PROTEIN"/>
    <property type="match status" value="1"/>
</dbReference>
<keyword evidence="6" id="KW-0698">rRNA processing</keyword>
<evidence type="ECO:0000256" key="4">
    <source>
        <dbReference type="ARBA" id="ARBA00019572"/>
    </source>
</evidence>
<dbReference type="GO" id="GO:0000467">
    <property type="term" value="P:exonucleolytic trimming to generate mature 3'-end of 5.8S rRNA from tricistronic rRNA transcript (SSU-rRNA, 5.8S rRNA, LSU-rRNA)"/>
    <property type="evidence" value="ECO:0007669"/>
    <property type="project" value="TreeGrafter"/>
</dbReference>
<protein>
    <recommendedName>
        <fullName evidence="4">Exosome complex component RRP45</fullName>
    </recommendedName>
    <alternativeName>
        <fullName evidence="10">Ribosomal RNA-processing protein 45</fullName>
    </alternativeName>
</protein>
<evidence type="ECO:0000256" key="7">
    <source>
        <dbReference type="ARBA" id="ARBA00022835"/>
    </source>
</evidence>
<dbReference type="SUPFAM" id="SSF54211">
    <property type="entry name" value="Ribosomal protein S5 domain 2-like"/>
    <property type="match status" value="1"/>
</dbReference>
<dbReference type="FunFam" id="3.30.230.70:FF:000005">
    <property type="entry name" value="Exosome complex component RRP45"/>
    <property type="match status" value="1"/>
</dbReference>
<reference evidence="13 14" key="1">
    <citation type="journal article" date="2018" name="IMA Fungus">
        <title>IMA Genome-F 9: Draft genome sequence of Annulohypoxylon stygium, Aspergillus mulundensis, Berkeleyomyces basicola (syn. Thielaviopsis basicola), Ceratocystis smalleyi, two Cercospora beticola strains, Coleophoma cylindrospora, Fusarium fracticaudum, Phialophora cf. hyalina, and Morchella septimelata.</title>
        <authorList>
            <person name="Wingfield B.D."/>
            <person name="Bills G.F."/>
            <person name="Dong Y."/>
            <person name="Huang W."/>
            <person name="Nel W.J."/>
            <person name="Swalarsk-Parry B.S."/>
            <person name="Vaghefi N."/>
            <person name="Wilken P.M."/>
            <person name="An Z."/>
            <person name="de Beer Z.W."/>
            <person name="De Vos L."/>
            <person name="Chen L."/>
            <person name="Duong T.A."/>
            <person name="Gao Y."/>
            <person name="Hammerbacher A."/>
            <person name="Kikkert J.R."/>
            <person name="Li Y."/>
            <person name="Li H."/>
            <person name="Li K."/>
            <person name="Li Q."/>
            <person name="Liu X."/>
            <person name="Ma X."/>
            <person name="Naidoo K."/>
            <person name="Pethybridge S.J."/>
            <person name="Sun J."/>
            <person name="Steenkamp E.T."/>
            <person name="van der Nest M.A."/>
            <person name="van Wyk S."/>
            <person name="Wingfield M.J."/>
            <person name="Xiong C."/>
            <person name="Yue Q."/>
            <person name="Zhang X."/>
        </authorList>
    </citation>
    <scope>NUCLEOTIDE SEQUENCE [LARGE SCALE GENOMIC DNA]</scope>
    <source>
        <strain evidence="13 14">BP6252</strain>
    </source>
</reference>
<dbReference type="OrthoDB" id="10264038at2759"/>
<dbReference type="InterPro" id="IPR015847">
    <property type="entry name" value="ExoRNase_PH_dom2"/>
</dbReference>
<dbReference type="EMBL" id="PDLM01000016">
    <property type="protein sequence ID" value="RDW59738.1"/>
    <property type="molecule type" value="Genomic_DNA"/>
</dbReference>
<evidence type="ECO:0000313" key="14">
    <source>
        <dbReference type="Proteomes" id="UP000256645"/>
    </source>
</evidence>
<evidence type="ECO:0000256" key="1">
    <source>
        <dbReference type="ARBA" id="ARBA00004496"/>
    </source>
</evidence>
<comment type="subcellular location">
    <subcellularLocation>
        <location evidence="1">Cytoplasm</location>
    </subcellularLocation>
    <subcellularLocation>
        <location evidence="2">Nucleus</location>
        <location evidence="2">Nucleolus</location>
    </subcellularLocation>
</comment>
<dbReference type="AlphaFoldDB" id="A0A3D8QDP0"/>
<dbReference type="SUPFAM" id="SSF55666">
    <property type="entry name" value="Ribonuclease PH domain 2-like"/>
    <property type="match status" value="1"/>
</dbReference>
<evidence type="ECO:0000256" key="9">
    <source>
        <dbReference type="ARBA" id="ARBA00023242"/>
    </source>
</evidence>
<dbReference type="InterPro" id="IPR036345">
    <property type="entry name" value="ExoRNase_PH_dom2_sf"/>
</dbReference>
<evidence type="ECO:0000256" key="8">
    <source>
        <dbReference type="ARBA" id="ARBA00022884"/>
    </source>
</evidence>
<evidence type="ECO:0000313" key="13">
    <source>
        <dbReference type="EMBL" id="RDW59738.1"/>
    </source>
</evidence>
<dbReference type="Pfam" id="PF03725">
    <property type="entry name" value="RNase_PH_C"/>
    <property type="match status" value="1"/>
</dbReference>
<dbReference type="GO" id="GO:0035925">
    <property type="term" value="F:mRNA 3'-UTR AU-rich region binding"/>
    <property type="evidence" value="ECO:0007669"/>
    <property type="project" value="TreeGrafter"/>
</dbReference>
<dbReference type="GO" id="GO:0005730">
    <property type="term" value="C:nucleolus"/>
    <property type="evidence" value="ECO:0007669"/>
    <property type="project" value="UniProtKB-SubCell"/>
</dbReference>
<dbReference type="InterPro" id="IPR033100">
    <property type="entry name" value="Rrp45"/>
</dbReference>
<comment type="similarity">
    <text evidence="3">Belongs to the RNase PH family.</text>
</comment>
<dbReference type="InterPro" id="IPR027408">
    <property type="entry name" value="PNPase/RNase_PH_dom_sf"/>
</dbReference>
<evidence type="ECO:0000256" key="6">
    <source>
        <dbReference type="ARBA" id="ARBA00022552"/>
    </source>
</evidence>
<evidence type="ECO:0000256" key="5">
    <source>
        <dbReference type="ARBA" id="ARBA00022490"/>
    </source>
</evidence>
<keyword evidence="5" id="KW-0963">Cytoplasm</keyword>
<accession>A0A3D8QDP0</accession>
<keyword evidence="14" id="KW-1185">Reference proteome</keyword>
<keyword evidence="9" id="KW-0539">Nucleus</keyword>
<dbReference type="GO" id="GO:0034473">
    <property type="term" value="P:U1 snRNA 3'-end processing"/>
    <property type="evidence" value="ECO:0007669"/>
    <property type="project" value="TreeGrafter"/>
</dbReference>
<dbReference type="Proteomes" id="UP000256645">
    <property type="component" value="Unassembled WGS sequence"/>
</dbReference>
<dbReference type="Gene3D" id="3.30.230.70">
    <property type="entry name" value="GHMP Kinase, N-terminal domain"/>
    <property type="match status" value="1"/>
</dbReference>
<comment type="caution">
    <text evidence="13">The sequence shown here is derived from an EMBL/GenBank/DDBJ whole genome shotgun (WGS) entry which is preliminary data.</text>
</comment>
<organism evidence="13 14">
    <name type="scientific">Coleophoma cylindrospora</name>
    <dbReference type="NCBI Taxonomy" id="1849047"/>
    <lineage>
        <taxon>Eukaryota</taxon>
        <taxon>Fungi</taxon>
        <taxon>Dikarya</taxon>
        <taxon>Ascomycota</taxon>
        <taxon>Pezizomycotina</taxon>
        <taxon>Leotiomycetes</taxon>
        <taxon>Helotiales</taxon>
        <taxon>Dermateaceae</taxon>
        <taxon>Coleophoma</taxon>
    </lineage>
</organism>
<dbReference type="GO" id="GO:0071028">
    <property type="term" value="P:nuclear mRNA surveillance"/>
    <property type="evidence" value="ECO:0007669"/>
    <property type="project" value="TreeGrafter"/>
</dbReference>